<keyword evidence="3" id="KW-1185">Reference proteome</keyword>
<dbReference type="InterPro" id="IPR031013">
    <property type="entry name" value="CGA_synth-rel"/>
</dbReference>
<dbReference type="EMBL" id="BAAARK010000005">
    <property type="protein sequence ID" value="GAA2655001.1"/>
    <property type="molecule type" value="Genomic_DNA"/>
</dbReference>
<name>A0ABN3RL89_9ACTN</name>
<dbReference type="Proteomes" id="UP001500994">
    <property type="component" value="Unassembled WGS sequence"/>
</dbReference>
<feature type="region of interest" description="Disordered" evidence="1">
    <location>
        <begin position="271"/>
        <end position="299"/>
    </location>
</feature>
<sequence length="321" mass="32809">MAVLTTDGAAPAGDGPAGHRVLLVARAAELDAVLASRRVAAHLGGLRPVTAAAVGPAAPPGHRGAPVEVALVCDDTTATAHLVNRGIPVVHLRSGHRLEPAADAAPAGALHRVHRPGWLPGPWSPAGEARATGALAPARPARHRTRSGTLLLLSLWDAPAPRADVYAAAVLRPLVCAAVRRTGGCEVVTDARTGAVRDALGGLAGVQIDEIADPDVDPDALHARADVFLASPTLGAVTLAQARRAPLVFLPPLGAAQQDLAERVARAAPVPVATDPDDPAPWTPSASPAADPWHDLDPAADDLRGAQRVARTLRQLCLAPL</sequence>
<dbReference type="NCBIfam" id="TIGR04469">
    <property type="entry name" value="CGA_synth_rel"/>
    <property type="match status" value="1"/>
</dbReference>
<comment type="caution">
    <text evidence="2">The sequence shown here is derived from an EMBL/GenBank/DDBJ whole genome shotgun (WGS) entry which is preliminary data.</text>
</comment>
<proteinExistence type="predicted"/>
<accession>A0ABN3RL89</accession>
<organism evidence="2 3">
    <name type="scientific">Streptomyces lunalinharesii</name>
    <dbReference type="NCBI Taxonomy" id="333384"/>
    <lineage>
        <taxon>Bacteria</taxon>
        <taxon>Bacillati</taxon>
        <taxon>Actinomycetota</taxon>
        <taxon>Actinomycetes</taxon>
        <taxon>Kitasatosporales</taxon>
        <taxon>Streptomycetaceae</taxon>
        <taxon>Streptomyces</taxon>
    </lineage>
</organism>
<evidence type="ECO:0000313" key="3">
    <source>
        <dbReference type="Proteomes" id="UP001500994"/>
    </source>
</evidence>
<reference evidence="2 3" key="1">
    <citation type="journal article" date="2019" name="Int. J. Syst. Evol. Microbiol.">
        <title>The Global Catalogue of Microorganisms (GCM) 10K type strain sequencing project: providing services to taxonomists for standard genome sequencing and annotation.</title>
        <authorList>
            <consortium name="The Broad Institute Genomics Platform"/>
            <consortium name="The Broad Institute Genome Sequencing Center for Infectious Disease"/>
            <person name="Wu L."/>
            <person name="Ma J."/>
        </authorList>
    </citation>
    <scope>NUCLEOTIDE SEQUENCE [LARGE SCALE GENOMIC DNA]</scope>
    <source>
        <strain evidence="2 3">JCM 16374</strain>
    </source>
</reference>
<evidence type="ECO:0000313" key="2">
    <source>
        <dbReference type="EMBL" id="GAA2655001.1"/>
    </source>
</evidence>
<protein>
    <recommendedName>
        <fullName evidence="4">CGA synthase-related protein</fullName>
    </recommendedName>
</protein>
<dbReference type="RefSeq" id="WP_344574710.1">
    <property type="nucleotide sequence ID" value="NZ_BAAARK010000005.1"/>
</dbReference>
<gene>
    <name evidence="2" type="ORF">GCM10009864_20280</name>
</gene>
<evidence type="ECO:0008006" key="4">
    <source>
        <dbReference type="Google" id="ProtNLM"/>
    </source>
</evidence>
<evidence type="ECO:0000256" key="1">
    <source>
        <dbReference type="SAM" id="MobiDB-lite"/>
    </source>
</evidence>